<organism evidence="1 2">
    <name type="scientific">candidate division WOR-1 bacterium RIFOXYB2_FULL_37_13</name>
    <dbReference type="NCBI Taxonomy" id="1802579"/>
    <lineage>
        <taxon>Bacteria</taxon>
        <taxon>Bacillati</taxon>
        <taxon>Saganbacteria</taxon>
    </lineage>
</organism>
<comment type="caution">
    <text evidence="1">The sequence shown here is derived from an EMBL/GenBank/DDBJ whole genome shotgun (WGS) entry which is preliminary data.</text>
</comment>
<dbReference type="Proteomes" id="UP000178417">
    <property type="component" value="Unassembled WGS sequence"/>
</dbReference>
<gene>
    <name evidence="1" type="ORF">A2310_00305</name>
</gene>
<protein>
    <submittedName>
        <fullName evidence="1">Uncharacterized protein</fullName>
    </submittedName>
</protein>
<accession>A0A1F4SPW1</accession>
<dbReference type="AlphaFoldDB" id="A0A1F4SPW1"/>
<dbReference type="STRING" id="1802579.A2310_00305"/>
<evidence type="ECO:0000313" key="2">
    <source>
        <dbReference type="Proteomes" id="UP000178417"/>
    </source>
</evidence>
<name>A0A1F4SPW1_UNCSA</name>
<dbReference type="EMBL" id="MEUB01000036">
    <property type="protein sequence ID" value="OGC21733.1"/>
    <property type="molecule type" value="Genomic_DNA"/>
</dbReference>
<proteinExistence type="predicted"/>
<sequence length="170" mass="19349">MTQTSSKSCLLLAMSRHAFYEINRHIPTTQKGLPKILKRKLYGDVIPRIERTLSTADTIKAKEIISIVIETVMDFWKKDPSLETAKKLSEELDNVMLIIETAHFFNQVIGENIVNFSSLSPCLKMFSNLPIIRRLSRMVEDIKATAQKSPPDFAITPALWTGFKSSEYDN</sequence>
<reference evidence="1 2" key="1">
    <citation type="journal article" date="2016" name="Nat. Commun.">
        <title>Thousands of microbial genomes shed light on interconnected biogeochemical processes in an aquifer system.</title>
        <authorList>
            <person name="Anantharaman K."/>
            <person name="Brown C.T."/>
            <person name="Hug L.A."/>
            <person name="Sharon I."/>
            <person name="Castelle C.J."/>
            <person name="Probst A.J."/>
            <person name="Thomas B.C."/>
            <person name="Singh A."/>
            <person name="Wilkins M.J."/>
            <person name="Karaoz U."/>
            <person name="Brodie E.L."/>
            <person name="Williams K.H."/>
            <person name="Hubbard S.S."/>
            <person name="Banfield J.F."/>
        </authorList>
    </citation>
    <scope>NUCLEOTIDE SEQUENCE [LARGE SCALE GENOMIC DNA]</scope>
</reference>
<evidence type="ECO:0000313" key="1">
    <source>
        <dbReference type="EMBL" id="OGC21733.1"/>
    </source>
</evidence>